<comment type="caution">
    <text evidence="8">The sequence shown here is derived from an EMBL/GenBank/DDBJ whole genome shotgun (WGS) entry which is preliminary data.</text>
</comment>
<evidence type="ECO:0000256" key="5">
    <source>
        <dbReference type="ARBA" id="ARBA00023128"/>
    </source>
</evidence>
<gene>
    <name evidence="8" type="ORF">EMCG_04256</name>
</gene>
<dbReference type="Proteomes" id="UP000034164">
    <property type="component" value="Unassembled WGS sequence"/>
</dbReference>
<evidence type="ECO:0000313" key="9">
    <source>
        <dbReference type="Proteomes" id="UP000034164"/>
    </source>
</evidence>
<feature type="domain" description="Aminoglycoside phosphotransferase" evidence="7">
    <location>
        <begin position="147"/>
        <end position="196"/>
    </location>
</feature>
<comment type="subcellular location">
    <subcellularLocation>
        <location evidence="1">Mitochondrion</location>
    </subcellularLocation>
</comment>
<dbReference type="EMBL" id="LCZI01001346">
    <property type="protein sequence ID" value="KKZ61111.1"/>
    <property type="molecule type" value="Genomic_DNA"/>
</dbReference>
<dbReference type="InterPro" id="IPR002575">
    <property type="entry name" value="Aminoglycoside_PTrfase"/>
</dbReference>
<evidence type="ECO:0000256" key="6">
    <source>
        <dbReference type="ARBA" id="ARBA00031849"/>
    </source>
</evidence>
<sequence>MEHATGVQLHNKWPDMAGGQQVRCIDAIYQKVKEMVDIEFPAFGSLYFVDSPLDSGHKNPLDEEFCIGPHCGPRYWDCNVGEPRYCHNTKPNNGPWANLDDYCDGLIDAGLSRIPPVDPELEKRPVFHGSVQAHVNLLNYARAVLKRISADPQVQSAATPVLFHPDLHKRNIFVSEDDPSIITGIIDWQSASIEPAFWYADEVPDFTVSTESGSLCTKTFQVCSQFLTPKLSGPRLMDENLFRPFHYSYRTWKDGAVALLHELIETSRSWKELGLAGSSPYPLPTQKELLDHEKEYKVFVAAQNLKRDLSSLLNTASDGWVPLEDWEATKSVHREVFDGMLNAVLTNDDLDYDELVKDEEVLRSIWPFDLNT</sequence>
<evidence type="ECO:0000256" key="4">
    <source>
        <dbReference type="ARBA" id="ARBA00022946"/>
    </source>
</evidence>
<accession>A0A0G2J7N9</accession>
<dbReference type="VEuPathDB" id="FungiDB:EMCG_04256"/>
<evidence type="ECO:0000256" key="3">
    <source>
        <dbReference type="ARBA" id="ARBA00016197"/>
    </source>
</evidence>
<keyword evidence="5" id="KW-0496">Mitochondrion</keyword>
<keyword evidence="4" id="KW-0809">Transit peptide</keyword>
<dbReference type="OrthoDB" id="2831558at2759"/>
<reference evidence="9" key="1">
    <citation type="journal article" date="2015" name="PLoS Genet.">
        <title>The dynamic genome and transcriptome of the human fungal pathogen Blastomyces and close relative Emmonsia.</title>
        <authorList>
            <person name="Munoz J.F."/>
            <person name="Gauthier G.M."/>
            <person name="Desjardins C.A."/>
            <person name="Gallo J.E."/>
            <person name="Holder J."/>
            <person name="Sullivan T.D."/>
            <person name="Marty A.J."/>
            <person name="Carmen J.C."/>
            <person name="Chen Z."/>
            <person name="Ding L."/>
            <person name="Gujja S."/>
            <person name="Magrini V."/>
            <person name="Misas E."/>
            <person name="Mitreva M."/>
            <person name="Priest M."/>
            <person name="Saif S."/>
            <person name="Whiston E.A."/>
            <person name="Young S."/>
            <person name="Zeng Q."/>
            <person name="Goldman W.E."/>
            <person name="Mardis E.R."/>
            <person name="Taylor J.W."/>
            <person name="McEwen J.G."/>
            <person name="Clay O.K."/>
            <person name="Klein B.S."/>
            <person name="Cuomo C.A."/>
        </authorList>
    </citation>
    <scope>NUCLEOTIDE SEQUENCE [LARGE SCALE GENOMIC DNA]</scope>
    <source>
        <strain evidence="9">UAMH 3008</strain>
    </source>
</reference>
<name>A0A0G2J7N9_9EURO</name>
<evidence type="ECO:0000259" key="7">
    <source>
        <dbReference type="Pfam" id="PF01636"/>
    </source>
</evidence>
<dbReference type="Gene3D" id="3.90.1200.10">
    <property type="match status" value="1"/>
</dbReference>
<dbReference type="Pfam" id="PF01636">
    <property type="entry name" value="APH"/>
    <property type="match status" value="1"/>
</dbReference>
<organism evidence="8 9">
    <name type="scientific">[Emmonsia] crescens</name>
    <dbReference type="NCBI Taxonomy" id="73230"/>
    <lineage>
        <taxon>Eukaryota</taxon>
        <taxon>Fungi</taxon>
        <taxon>Dikarya</taxon>
        <taxon>Ascomycota</taxon>
        <taxon>Pezizomycotina</taxon>
        <taxon>Eurotiomycetes</taxon>
        <taxon>Eurotiomycetidae</taxon>
        <taxon>Onygenales</taxon>
        <taxon>Ajellomycetaceae</taxon>
        <taxon>Emergomyces</taxon>
    </lineage>
</organism>
<comment type="similarity">
    <text evidence="2">Belongs to the AIM9 family.</text>
</comment>
<proteinExistence type="inferred from homology"/>
<evidence type="ECO:0000256" key="1">
    <source>
        <dbReference type="ARBA" id="ARBA00004173"/>
    </source>
</evidence>
<dbReference type="InterPro" id="IPR051035">
    <property type="entry name" value="Mito_inheritance_9"/>
</dbReference>
<dbReference type="GO" id="GO:0005739">
    <property type="term" value="C:mitochondrion"/>
    <property type="evidence" value="ECO:0007669"/>
    <property type="project" value="UniProtKB-SubCell"/>
</dbReference>
<dbReference type="PANTHER" id="PTHR36091">
    <property type="entry name" value="ALTERED INHERITANCE OF MITOCHONDRIA PROTEIN 9, MITOCHONDRIAL"/>
    <property type="match status" value="1"/>
</dbReference>
<dbReference type="PANTHER" id="PTHR36091:SF1">
    <property type="entry name" value="ALTERED INHERITANCE OF MITOCHONDRIA PROTEIN 9, MITOCHONDRIAL"/>
    <property type="match status" value="1"/>
</dbReference>
<dbReference type="InterPro" id="IPR011009">
    <property type="entry name" value="Kinase-like_dom_sf"/>
</dbReference>
<evidence type="ECO:0000313" key="8">
    <source>
        <dbReference type="EMBL" id="KKZ61111.1"/>
    </source>
</evidence>
<evidence type="ECO:0000256" key="2">
    <source>
        <dbReference type="ARBA" id="ARBA00005543"/>
    </source>
</evidence>
<dbReference type="SUPFAM" id="SSF56112">
    <property type="entry name" value="Protein kinase-like (PK-like)"/>
    <property type="match status" value="1"/>
</dbReference>
<dbReference type="AlphaFoldDB" id="A0A0G2J7N9"/>
<protein>
    <recommendedName>
        <fullName evidence="3">Altered inheritance of mitochondria protein 9, mitochondrial</fullName>
    </recommendedName>
    <alternativeName>
        <fullName evidence="6">Found in mitochondrial proteome protein 29</fullName>
    </alternativeName>
</protein>